<dbReference type="EMBL" id="JAHRIO010094380">
    <property type="protein sequence ID" value="MEQ2189842.1"/>
    <property type="molecule type" value="Genomic_DNA"/>
</dbReference>
<sequence>MYKLGCALQRSEQTQESRRAAVFENAFQNGVFLTTLWCVRVDRGNRDFKNNNVACLLRVCPLSLFAQETTAAVDLSQVVPTLLMLNCEPANKTFMTLKERRSCLIFLALL</sequence>
<evidence type="ECO:0000313" key="2">
    <source>
        <dbReference type="Proteomes" id="UP001476798"/>
    </source>
</evidence>
<reference evidence="1 2" key="1">
    <citation type="submission" date="2021-06" db="EMBL/GenBank/DDBJ databases">
        <authorList>
            <person name="Palmer J.M."/>
        </authorList>
    </citation>
    <scope>NUCLEOTIDE SEQUENCE [LARGE SCALE GENOMIC DNA]</scope>
    <source>
        <strain evidence="1 2">GA_2019</strain>
        <tissue evidence="1">Muscle</tissue>
    </source>
</reference>
<name>A0ABV0Q217_9TELE</name>
<gene>
    <name evidence="1" type="ORF">GOODEAATRI_029586</name>
</gene>
<dbReference type="Proteomes" id="UP001476798">
    <property type="component" value="Unassembled WGS sequence"/>
</dbReference>
<organism evidence="1 2">
    <name type="scientific">Goodea atripinnis</name>
    <dbReference type="NCBI Taxonomy" id="208336"/>
    <lineage>
        <taxon>Eukaryota</taxon>
        <taxon>Metazoa</taxon>
        <taxon>Chordata</taxon>
        <taxon>Craniata</taxon>
        <taxon>Vertebrata</taxon>
        <taxon>Euteleostomi</taxon>
        <taxon>Actinopterygii</taxon>
        <taxon>Neopterygii</taxon>
        <taxon>Teleostei</taxon>
        <taxon>Neoteleostei</taxon>
        <taxon>Acanthomorphata</taxon>
        <taxon>Ovalentaria</taxon>
        <taxon>Atherinomorphae</taxon>
        <taxon>Cyprinodontiformes</taxon>
        <taxon>Goodeidae</taxon>
        <taxon>Goodea</taxon>
    </lineage>
</organism>
<keyword evidence="2" id="KW-1185">Reference proteome</keyword>
<comment type="caution">
    <text evidence="1">The sequence shown here is derived from an EMBL/GenBank/DDBJ whole genome shotgun (WGS) entry which is preliminary data.</text>
</comment>
<evidence type="ECO:0000313" key="1">
    <source>
        <dbReference type="EMBL" id="MEQ2189842.1"/>
    </source>
</evidence>
<proteinExistence type="predicted"/>
<protein>
    <submittedName>
        <fullName evidence="1">Uncharacterized protein</fullName>
    </submittedName>
</protein>
<accession>A0ABV0Q217</accession>